<evidence type="ECO:0000313" key="2">
    <source>
        <dbReference type="Proteomes" id="UP000184600"/>
    </source>
</evidence>
<keyword evidence="2" id="KW-1185">Reference proteome</keyword>
<evidence type="ECO:0000313" key="1">
    <source>
        <dbReference type="EMBL" id="SHO55065.1"/>
    </source>
</evidence>
<dbReference type="OrthoDB" id="9769600at2"/>
<dbReference type="PANTHER" id="PTHR12526">
    <property type="entry name" value="GLYCOSYLTRANSFERASE"/>
    <property type="match status" value="1"/>
</dbReference>
<dbReference type="GO" id="GO:0016757">
    <property type="term" value="F:glycosyltransferase activity"/>
    <property type="evidence" value="ECO:0007669"/>
    <property type="project" value="UniProtKB-KW"/>
</dbReference>
<keyword evidence="1" id="KW-0808">Transferase</keyword>
<organism evidence="1 2">
    <name type="scientific">Vibrio quintilis</name>
    <dbReference type="NCBI Taxonomy" id="1117707"/>
    <lineage>
        <taxon>Bacteria</taxon>
        <taxon>Pseudomonadati</taxon>
        <taxon>Pseudomonadota</taxon>
        <taxon>Gammaproteobacteria</taxon>
        <taxon>Vibrionales</taxon>
        <taxon>Vibrionaceae</taxon>
        <taxon>Vibrio</taxon>
    </lineage>
</organism>
<gene>
    <name evidence="1" type="primary">tuaH</name>
    <name evidence="1" type="ORF">VQ7734_00784</name>
</gene>
<dbReference type="Pfam" id="PF13692">
    <property type="entry name" value="Glyco_trans_1_4"/>
    <property type="match status" value="1"/>
</dbReference>
<keyword evidence="1" id="KW-0328">Glycosyltransferase</keyword>
<dbReference type="STRING" id="1117707.VQ7734_00784"/>
<dbReference type="RefSeq" id="WP_073579970.1">
    <property type="nucleotide sequence ID" value="NZ_AP024897.1"/>
</dbReference>
<dbReference type="EMBL" id="FRFG01000011">
    <property type="protein sequence ID" value="SHO55065.1"/>
    <property type="molecule type" value="Genomic_DNA"/>
</dbReference>
<dbReference type="Proteomes" id="UP000184600">
    <property type="component" value="Unassembled WGS sequence"/>
</dbReference>
<dbReference type="Gene3D" id="3.40.50.2000">
    <property type="entry name" value="Glycogen Phosphorylase B"/>
    <property type="match status" value="1"/>
</dbReference>
<name>A0A1M7YR59_9VIBR</name>
<dbReference type="Gene3D" id="3.40.50.11010">
    <property type="match status" value="1"/>
</dbReference>
<dbReference type="SUPFAM" id="SSF53756">
    <property type="entry name" value="UDP-Glycosyltransferase/glycogen phosphorylase"/>
    <property type="match status" value="1"/>
</dbReference>
<reference evidence="2" key="1">
    <citation type="submission" date="2016-12" db="EMBL/GenBank/DDBJ databases">
        <authorList>
            <person name="Rodrigo-Torres L."/>
            <person name="Arahal R.D."/>
            <person name="Lucena T."/>
        </authorList>
    </citation>
    <scope>NUCLEOTIDE SEQUENCE [LARGE SCALE GENOMIC DNA]</scope>
</reference>
<dbReference type="AlphaFoldDB" id="A0A1M7YR59"/>
<protein>
    <submittedName>
        <fullName evidence="1">Putative teichuronic acid biosynthesis glycosyltransferase TuaH</fullName>
        <ecNumber evidence="1">2.4.-.-</ecNumber>
    </submittedName>
</protein>
<proteinExistence type="predicted"/>
<accession>A0A1M7YR59</accession>
<dbReference type="PANTHER" id="PTHR12526:SF630">
    <property type="entry name" value="GLYCOSYLTRANSFERASE"/>
    <property type="match status" value="1"/>
</dbReference>
<sequence length="374" mass="41730">MRDFIVFGEDFGGLPSSTQHLISHLPVDCRVLWVNSIGLRQPRLNRHDIRRALGKLFGQSKQGYQQEKTRPAANISVVNLLTIPAPRSRWSRTLAREMMRFQLKIILREFRLNNPVLWTSLPTAADLCGSLGESHVVYYCGDDFSALAGVDHQTVSRHEAELVDKADLILAASPALQEKFPAKKTCLLPHGVDTGLFSTPAPRADDLPQHGPVAGFYGSLSSWLDYALIEQAACALPHWQFVFIGPQAQSRSPLPELPNIHQLGPRAHHQLPAYCQHWDVSLLPFVLNPQINACNPLKLLEYLAAGSPVITTDYPAINPYRPHLNVIDGAASMIDALNRYEKNPDNLKKAPVAIVQQESWEQRSHVVSQFLECL</sequence>
<dbReference type="EC" id="2.4.-.-" evidence="1"/>